<comment type="caution">
    <text evidence="2">The sequence shown here is derived from an EMBL/GenBank/DDBJ whole genome shotgun (WGS) entry which is preliminary data.</text>
</comment>
<dbReference type="Proteomes" id="UP000287033">
    <property type="component" value="Unassembled WGS sequence"/>
</dbReference>
<gene>
    <name evidence="2" type="ORF">chiPu_0023847</name>
</gene>
<dbReference type="AlphaFoldDB" id="A0A401TA99"/>
<sequence length="50" mass="5885">VFDDEEFECRTPEEWLQLGYEERSNVRKPIPGKALLPKDDKLGHGKEQQK</sequence>
<feature type="non-terminal residue" evidence="2">
    <location>
        <position position="1"/>
    </location>
</feature>
<dbReference type="OrthoDB" id="447173at2759"/>
<name>A0A401TA99_CHIPU</name>
<accession>A0A401TA99</accession>
<evidence type="ECO:0000313" key="3">
    <source>
        <dbReference type="Proteomes" id="UP000287033"/>
    </source>
</evidence>
<organism evidence="2 3">
    <name type="scientific">Chiloscyllium punctatum</name>
    <name type="common">Brownbanded bambooshark</name>
    <name type="synonym">Hemiscyllium punctatum</name>
    <dbReference type="NCBI Taxonomy" id="137246"/>
    <lineage>
        <taxon>Eukaryota</taxon>
        <taxon>Metazoa</taxon>
        <taxon>Chordata</taxon>
        <taxon>Craniata</taxon>
        <taxon>Vertebrata</taxon>
        <taxon>Chondrichthyes</taxon>
        <taxon>Elasmobranchii</taxon>
        <taxon>Galeomorphii</taxon>
        <taxon>Galeoidea</taxon>
        <taxon>Orectolobiformes</taxon>
        <taxon>Hemiscylliidae</taxon>
        <taxon>Chiloscyllium</taxon>
    </lineage>
</organism>
<evidence type="ECO:0000313" key="2">
    <source>
        <dbReference type="EMBL" id="GCC39581.1"/>
    </source>
</evidence>
<keyword evidence="3" id="KW-1185">Reference proteome</keyword>
<protein>
    <submittedName>
        <fullName evidence="2">Uncharacterized protein</fullName>
    </submittedName>
</protein>
<reference evidence="2 3" key="1">
    <citation type="journal article" date="2018" name="Nat. Ecol. Evol.">
        <title>Shark genomes provide insights into elasmobranch evolution and the origin of vertebrates.</title>
        <authorList>
            <person name="Hara Y"/>
            <person name="Yamaguchi K"/>
            <person name="Onimaru K"/>
            <person name="Kadota M"/>
            <person name="Koyanagi M"/>
            <person name="Keeley SD"/>
            <person name="Tatsumi K"/>
            <person name="Tanaka K"/>
            <person name="Motone F"/>
            <person name="Kageyama Y"/>
            <person name="Nozu R"/>
            <person name="Adachi N"/>
            <person name="Nishimura O"/>
            <person name="Nakagawa R"/>
            <person name="Tanegashima C"/>
            <person name="Kiyatake I"/>
            <person name="Matsumoto R"/>
            <person name="Murakumo K"/>
            <person name="Nishida K"/>
            <person name="Terakita A"/>
            <person name="Kuratani S"/>
            <person name="Sato K"/>
            <person name="Hyodo S Kuraku.S."/>
        </authorList>
    </citation>
    <scope>NUCLEOTIDE SEQUENCE [LARGE SCALE GENOMIC DNA]</scope>
</reference>
<proteinExistence type="predicted"/>
<feature type="region of interest" description="Disordered" evidence="1">
    <location>
        <begin position="29"/>
        <end position="50"/>
    </location>
</feature>
<evidence type="ECO:0000256" key="1">
    <source>
        <dbReference type="SAM" id="MobiDB-lite"/>
    </source>
</evidence>
<dbReference type="STRING" id="137246.A0A401TA99"/>
<dbReference type="EMBL" id="BEZZ01027939">
    <property type="protein sequence ID" value="GCC39581.1"/>
    <property type="molecule type" value="Genomic_DNA"/>
</dbReference>
<feature type="compositionally biased region" description="Basic and acidic residues" evidence="1">
    <location>
        <begin position="36"/>
        <end position="50"/>
    </location>
</feature>